<evidence type="ECO:0000313" key="8">
    <source>
        <dbReference type="EMBL" id="BBF80070.1"/>
    </source>
</evidence>
<dbReference type="AlphaFoldDB" id="A0A3G9FYE0"/>
<feature type="region of interest" description="Disordered" evidence="6">
    <location>
        <begin position="371"/>
        <end position="419"/>
    </location>
</feature>
<feature type="transmembrane region" description="Helical" evidence="7">
    <location>
        <begin position="279"/>
        <end position="301"/>
    </location>
</feature>
<reference evidence="9" key="2">
    <citation type="journal article" date="2017" name="Plant Physiol. Biochem.">
        <title>Differential oxidative and antioxidative response of duckweed Lemna minor toward plant growth promoting/inhibiting bacteria.</title>
        <authorList>
            <person name="Ishizawa H."/>
            <person name="Kuroda M."/>
            <person name="Morikawa M."/>
            <person name="Ike M."/>
        </authorList>
    </citation>
    <scope>NUCLEOTIDE SEQUENCE [LARGE SCALE GENOMIC DNA]</scope>
    <source>
        <strain evidence="9">M6</strain>
    </source>
</reference>
<feature type="compositionally biased region" description="Low complexity" evidence="6">
    <location>
        <begin position="392"/>
        <end position="419"/>
    </location>
</feature>
<feature type="transmembrane region" description="Helical" evidence="7">
    <location>
        <begin position="48"/>
        <end position="69"/>
    </location>
</feature>
<proteinExistence type="inferred from homology"/>
<reference evidence="9" key="1">
    <citation type="journal article" date="2017" name="Biotechnol. Biofuels">
        <title>Evaluation of environmental bacterial communities as a factor affecting the growth of duckweed Lemna minor.</title>
        <authorList>
            <person name="Ishizawa H."/>
            <person name="Kuroda M."/>
            <person name="Morikawa M."/>
            <person name="Ike M."/>
        </authorList>
    </citation>
    <scope>NUCLEOTIDE SEQUENCE [LARGE SCALE GENOMIC DNA]</scope>
    <source>
        <strain evidence="9">M6</strain>
    </source>
</reference>
<evidence type="ECO:0000256" key="4">
    <source>
        <dbReference type="ARBA" id="ARBA00022989"/>
    </source>
</evidence>
<dbReference type="OrthoDB" id="7400974at2"/>
<protein>
    <submittedName>
        <fullName evidence="8">Integral inner membrane protein of type IV secretion complex</fullName>
    </submittedName>
</protein>
<dbReference type="InterPro" id="IPR007688">
    <property type="entry name" value="Conjugal_tfr_TrbL/VirB6"/>
</dbReference>
<dbReference type="GO" id="GO:0016020">
    <property type="term" value="C:membrane"/>
    <property type="evidence" value="ECO:0007669"/>
    <property type="project" value="UniProtKB-SubCell"/>
</dbReference>
<evidence type="ECO:0000256" key="5">
    <source>
        <dbReference type="ARBA" id="ARBA00023136"/>
    </source>
</evidence>
<organism evidence="8 9">
    <name type="scientific">Asticcacaulis excentricus</name>
    <dbReference type="NCBI Taxonomy" id="78587"/>
    <lineage>
        <taxon>Bacteria</taxon>
        <taxon>Pseudomonadati</taxon>
        <taxon>Pseudomonadota</taxon>
        <taxon>Alphaproteobacteria</taxon>
        <taxon>Caulobacterales</taxon>
        <taxon>Caulobacteraceae</taxon>
        <taxon>Asticcacaulis</taxon>
    </lineage>
</organism>
<evidence type="ECO:0000256" key="6">
    <source>
        <dbReference type="SAM" id="MobiDB-lite"/>
    </source>
</evidence>
<name>A0A3G9FYE0_9CAUL</name>
<comment type="similarity">
    <text evidence="2">Belongs to the TrbL/VirB6 family.</text>
</comment>
<keyword evidence="5 7" id="KW-0472">Membrane</keyword>
<accession>A0A3G9FYE0</accession>
<gene>
    <name evidence="8" type="ORF">EM6_0648</name>
</gene>
<comment type="subcellular location">
    <subcellularLocation>
        <location evidence="1">Membrane</location>
        <topology evidence="1">Multi-pass membrane protein</topology>
    </subcellularLocation>
</comment>
<feature type="transmembrane region" description="Helical" evidence="7">
    <location>
        <begin position="209"/>
        <end position="230"/>
    </location>
</feature>
<evidence type="ECO:0000313" key="9">
    <source>
        <dbReference type="Proteomes" id="UP000278756"/>
    </source>
</evidence>
<evidence type="ECO:0000256" key="1">
    <source>
        <dbReference type="ARBA" id="ARBA00004141"/>
    </source>
</evidence>
<feature type="transmembrane region" description="Helical" evidence="7">
    <location>
        <begin position="184"/>
        <end position="202"/>
    </location>
</feature>
<dbReference type="RefSeq" id="WP_126420308.1">
    <property type="nucleotide sequence ID" value="NZ_AP018827.1"/>
</dbReference>
<feature type="transmembrane region" description="Helical" evidence="7">
    <location>
        <begin position="242"/>
        <end position="267"/>
    </location>
</feature>
<dbReference type="Pfam" id="PF04610">
    <property type="entry name" value="TrbL"/>
    <property type="match status" value="1"/>
</dbReference>
<keyword evidence="4 7" id="KW-1133">Transmembrane helix</keyword>
<dbReference type="GO" id="GO:0030255">
    <property type="term" value="P:protein secretion by the type IV secretion system"/>
    <property type="evidence" value="ECO:0007669"/>
    <property type="project" value="InterPro"/>
</dbReference>
<dbReference type="EMBL" id="AP018827">
    <property type="protein sequence ID" value="BBF80070.1"/>
    <property type="molecule type" value="Genomic_DNA"/>
</dbReference>
<dbReference type="Proteomes" id="UP000278756">
    <property type="component" value="Chromosome 1"/>
</dbReference>
<keyword evidence="3 7" id="KW-0812">Transmembrane</keyword>
<feature type="transmembrane region" description="Helical" evidence="7">
    <location>
        <begin position="81"/>
        <end position="100"/>
    </location>
</feature>
<evidence type="ECO:0000256" key="3">
    <source>
        <dbReference type="ARBA" id="ARBA00022692"/>
    </source>
</evidence>
<evidence type="ECO:0000256" key="2">
    <source>
        <dbReference type="ARBA" id="ARBA00007802"/>
    </source>
</evidence>
<sequence>MMPPPPTTCPGMPLSGDTGISGALMSVDCQIGRVVEDSFGRLFGTGGYLGTALTICLTLYIAFLAFGLITGRTRLTLTTMTPKVLAIGLVLTFVTAWPAYQTVVYNLLTRGPDEIAAALTGSNEGASAAFAKRLDVLFVHFADAATAFEQTSQAAPAATAAPSVQNPQPIAPPIRNGKSSASDMLWSSGLILLLSTVGVLVLSRLILTLLLALGPLFVVFALFTQTRGLFEGWLRTSIGFAFIPMLVTLGGSAALALLTPAILAISGDPMQTVRDIQPIVILFMGSVIYAAFLILLMVVAFNIVKNWNPLRGGGDSAADVQAAAVTSAAVIAAAGGSTLITQNSQSAAVGGRSSSRDTRVQTVTTTLSATPQAGQLSGGVTRRQGLGQRFRAAPGSAAPASSSAKTAPTPTPLSKAPGS</sequence>
<evidence type="ECO:0000256" key="7">
    <source>
        <dbReference type="SAM" id="Phobius"/>
    </source>
</evidence>